<dbReference type="PROSITE" id="PS51257">
    <property type="entry name" value="PROKAR_LIPOPROTEIN"/>
    <property type="match status" value="1"/>
</dbReference>
<gene>
    <name evidence="2" type="ORF">ARHIZOSPH14_01530</name>
</gene>
<dbReference type="RefSeq" id="WP_281881915.1">
    <property type="nucleotide sequence ID" value="NZ_BSDP01000001.1"/>
</dbReference>
<accession>A0A9W6CTQ6</accession>
<keyword evidence="1" id="KW-0732">Signal</keyword>
<organism evidence="2 3">
    <name type="scientific">Agromyces rhizosphaerae</name>
    <dbReference type="NCBI Taxonomy" id="88374"/>
    <lineage>
        <taxon>Bacteria</taxon>
        <taxon>Bacillati</taxon>
        <taxon>Actinomycetota</taxon>
        <taxon>Actinomycetes</taxon>
        <taxon>Micrococcales</taxon>
        <taxon>Microbacteriaceae</taxon>
        <taxon>Agromyces</taxon>
    </lineage>
</organism>
<evidence type="ECO:0000313" key="3">
    <source>
        <dbReference type="Proteomes" id="UP001144396"/>
    </source>
</evidence>
<evidence type="ECO:0000256" key="1">
    <source>
        <dbReference type="SAM" id="SignalP"/>
    </source>
</evidence>
<proteinExistence type="predicted"/>
<keyword evidence="3" id="KW-1185">Reference proteome</keyword>
<dbReference type="AlphaFoldDB" id="A0A9W6CTQ6"/>
<dbReference type="Proteomes" id="UP001144396">
    <property type="component" value="Unassembled WGS sequence"/>
</dbReference>
<feature type="chain" id="PRO_5040978129" description="Secreted protein" evidence="1">
    <location>
        <begin position="35"/>
        <end position="179"/>
    </location>
</feature>
<evidence type="ECO:0008006" key="4">
    <source>
        <dbReference type="Google" id="ProtNLM"/>
    </source>
</evidence>
<sequence>MFTMDRHHRSARRVGIAGVAAVVVLVGAACTAGGATDDAAEVAADDTAEVADAGTEATVWDEAFIALYGFDDGELGDGVEEIDGVAPDFPDEFPLPEGEVVSSLAGDGVWDLIIETDEPEQAEQLAEAYGEVVPLDDEGTPGGGDGYFWQFLDDTYAVNLQMQPGPHPPPMVAVMVYER</sequence>
<dbReference type="EMBL" id="BSDP01000001">
    <property type="protein sequence ID" value="GLI25911.1"/>
    <property type="molecule type" value="Genomic_DNA"/>
</dbReference>
<evidence type="ECO:0000313" key="2">
    <source>
        <dbReference type="EMBL" id="GLI25911.1"/>
    </source>
</evidence>
<protein>
    <recommendedName>
        <fullName evidence="4">Secreted protein</fullName>
    </recommendedName>
</protein>
<comment type="caution">
    <text evidence="2">The sequence shown here is derived from an EMBL/GenBank/DDBJ whole genome shotgun (WGS) entry which is preliminary data.</text>
</comment>
<reference evidence="2" key="1">
    <citation type="submission" date="2022-12" db="EMBL/GenBank/DDBJ databases">
        <title>Reference genome sequencing for broad-spectrum identification of bacterial and archaeal isolates by mass spectrometry.</title>
        <authorList>
            <person name="Sekiguchi Y."/>
            <person name="Tourlousse D.M."/>
        </authorList>
    </citation>
    <scope>NUCLEOTIDE SEQUENCE</scope>
    <source>
        <strain evidence="2">14</strain>
    </source>
</reference>
<name>A0A9W6CTQ6_9MICO</name>
<feature type="signal peptide" evidence="1">
    <location>
        <begin position="1"/>
        <end position="34"/>
    </location>
</feature>